<keyword evidence="1" id="KW-0472">Membrane</keyword>
<keyword evidence="1" id="KW-0812">Transmembrane</keyword>
<name>A0A2K8STE8_9NOSO</name>
<reference evidence="2 3" key="1">
    <citation type="submission" date="2017-11" db="EMBL/GenBank/DDBJ databases">
        <title>Complete genome of a free-living desiccation-tolerant cyanobacterium and its photosynthetic adaptation to extreme terrestrial habitat.</title>
        <authorList>
            <person name="Shang J."/>
        </authorList>
    </citation>
    <scope>NUCLEOTIDE SEQUENCE [LARGE SCALE GENOMIC DNA]</scope>
    <source>
        <strain evidence="2 3">CCNUN1</strain>
    </source>
</reference>
<keyword evidence="3" id="KW-1185">Reference proteome</keyword>
<sequence length="42" mass="4960">MRNAPKYCSDRSRGRIEQFSLRMLLFSEFLGTIGLLSYKFIN</sequence>
<protein>
    <submittedName>
        <fullName evidence="2">Uncharacterized protein</fullName>
    </submittedName>
</protein>
<evidence type="ECO:0000256" key="1">
    <source>
        <dbReference type="SAM" id="Phobius"/>
    </source>
</evidence>
<dbReference type="KEGG" id="nfl:COO91_04583"/>
<dbReference type="Proteomes" id="UP000232003">
    <property type="component" value="Chromosome"/>
</dbReference>
<dbReference type="EMBL" id="CP024785">
    <property type="protein sequence ID" value="AUB38613.1"/>
    <property type="molecule type" value="Genomic_DNA"/>
</dbReference>
<organism evidence="2 3">
    <name type="scientific">Nostoc flagelliforme CCNUN1</name>
    <dbReference type="NCBI Taxonomy" id="2038116"/>
    <lineage>
        <taxon>Bacteria</taxon>
        <taxon>Bacillati</taxon>
        <taxon>Cyanobacteriota</taxon>
        <taxon>Cyanophyceae</taxon>
        <taxon>Nostocales</taxon>
        <taxon>Nostocaceae</taxon>
        <taxon>Nostoc</taxon>
    </lineage>
</organism>
<feature type="transmembrane region" description="Helical" evidence="1">
    <location>
        <begin position="21"/>
        <end position="41"/>
    </location>
</feature>
<evidence type="ECO:0000313" key="3">
    <source>
        <dbReference type="Proteomes" id="UP000232003"/>
    </source>
</evidence>
<proteinExistence type="predicted"/>
<dbReference type="AlphaFoldDB" id="A0A2K8STE8"/>
<accession>A0A2K8STE8</accession>
<evidence type="ECO:0000313" key="2">
    <source>
        <dbReference type="EMBL" id="AUB38613.1"/>
    </source>
</evidence>
<keyword evidence="1" id="KW-1133">Transmembrane helix</keyword>
<gene>
    <name evidence="2" type="ORF">COO91_04583</name>
</gene>